<organism evidence="1 2">
    <name type="scientific">Citricoccus parietis</name>
    <dbReference type="NCBI Taxonomy" id="592307"/>
    <lineage>
        <taxon>Bacteria</taxon>
        <taxon>Bacillati</taxon>
        <taxon>Actinomycetota</taxon>
        <taxon>Actinomycetes</taxon>
        <taxon>Micrococcales</taxon>
        <taxon>Micrococcaceae</taxon>
        <taxon>Citricoccus</taxon>
    </lineage>
</organism>
<name>A0ABV5FW14_9MICC</name>
<comment type="caution">
    <text evidence="1">The sequence shown here is derived from an EMBL/GenBank/DDBJ whole genome shotgun (WGS) entry which is preliminary data.</text>
</comment>
<dbReference type="Proteomes" id="UP001589575">
    <property type="component" value="Unassembled WGS sequence"/>
</dbReference>
<reference evidence="1 2" key="1">
    <citation type="submission" date="2024-09" db="EMBL/GenBank/DDBJ databases">
        <authorList>
            <person name="Sun Q."/>
            <person name="Mori K."/>
        </authorList>
    </citation>
    <scope>NUCLEOTIDE SEQUENCE [LARGE SCALE GENOMIC DNA]</scope>
    <source>
        <strain evidence="1 2">CCM 7609</strain>
    </source>
</reference>
<dbReference type="EMBL" id="JBHMFI010000001">
    <property type="protein sequence ID" value="MFB9070861.1"/>
    <property type="molecule type" value="Genomic_DNA"/>
</dbReference>
<sequence length="41" mass="4752">MSRWARQQGPSTPSVTPIVPWRSSWTSWSRPESTSWWTCAS</sequence>
<proteinExistence type="predicted"/>
<keyword evidence="2" id="KW-1185">Reference proteome</keyword>
<evidence type="ECO:0000313" key="1">
    <source>
        <dbReference type="EMBL" id="MFB9070861.1"/>
    </source>
</evidence>
<accession>A0ABV5FW14</accession>
<gene>
    <name evidence="1" type="ORF">ACFFX0_06495</name>
</gene>
<evidence type="ECO:0000313" key="2">
    <source>
        <dbReference type="Proteomes" id="UP001589575"/>
    </source>
</evidence>
<protein>
    <submittedName>
        <fullName evidence="1">Uncharacterized protein</fullName>
    </submittedName>
</protein>